<evidence type="ECO:0000313" key="2">
    <source>
        <dbReference type="EMBL" id="GBE82206.1"/>
    </source>
</evidence>
<accession>A0A401GJ50</accession>
<reference evidence="2 3" key="1">
    <citation type="journal article" date="2018" name="Sci. Rep.">
        <title>Genome sequence of the cauliflower mushroom Sparassis crispa (Hanabiratake) and its association with beneficial usage.</title>
        <authorList>
            <person name="Kiyama R."/>
            <person name="Furutani Y."/>
            <person name="Kawaguchi K."/>
            <person name="Nakanishi T."/>
        </authorList>
    </citation>
    <scope>NUCLEOTIDE SEQUENCE [LARGE SCALE GENOMIC DNA]</scope>
</reference>
<feature type="compositionally biased region" description="Basic and acidic residues" evidence="1">
    <location>
        <begin position="150"/>
        <end position="159"/>
    </location>
</feature>
<dbReference type="EMBL" id="BFAD01000004">
    <property type="protein sequence ID" value="GBE82206.1"/>
    <property type="molecule type" value="Genomic_DNA"/>
</dbReference>
<evidence type="ECO:0000256" key="1">
    <source>
        <dbReference type="SAM" id="MobiDB-lite"/>
    </source>
</evidence>
<dbReference type="RefSeq" id="XP_027613119.1">
    <property type="nucleotide sequence ID" value="XM_027757318.1"/>
</dbReference>
<evidence type="ECO:0000313" key="3">
    <source>
        <dbReference type="Proteomes" id="UP000287166"/>
    </source>
</evidence>
<dbReference type="GeneID" id="38779123"/>
<dbReference type="Proteomes" id="UP000287166">
    <property type="component" value="Unassembled WGS sequence"/>
</dbReference>
<feature type="region of interest" description="Disordered" evidence="1">
    <location>
        <begin position="141"/>
        <end position="165"/>
    </location>
</feature>
<name>A0A401GJ50_9APHY</name>
<dbReference type="AlphaFoldDB" id="A0A401GJ50"/>
<organism evidence="2 3">
    <name type="scientific">Sparassis crispa</name>
    <dbReference type="NCBI Taxonomy" id="139825"/>
    <lineage>
        <taxon>Eukaryota</taxon>
        <taxon>Fungi</taxon>
        <taxon>Dikarya</taxon>
        <taxon>Basidiomycota</taxon>
        <taxon>Agaricomycotina</taxon>
        <taxon>Agaricomycetes</taxon>
        <taxon>Polyporales</taxon>
        <taxon>Sparassidaceae</taxon>
        <taxon>Sparassis</taxon>
    </lineage>
</organism>
<proteinExistence type="predicted"/>
<dbReference type="InParanoid" id="A0A401GJ50"/>
<keyword evidence="3" id="KW-1185">Reference proteome</keyword>
<gene>
    <name evidence="2" type="ORF">SCP_0405890</name>
</gene>
<sequence>MTGYYWLDGQEHSLCPACHTYLATPLRTSEVTVIISDIGHVANTLRGWVEANNLTHWLTIADWLVKRHLHLATLHECYACKDGLTTIKRAHHHLDALAECLGVAVTCTTFDVAWIHHHVTRDHIKHDTSIPTTTLMLPASPSLTSNKLNGPEHPHHLKTDAPSQD</sequence>
<comment type="caution">
    <text evidence="2">The sequence shown here is derived from an EMBL/GenBank/DDBJ whole genome shotgun (WGS) entry which is preliminary data.</text>
</comment>
<protein>
    <submittedName>
        <fullName evidence="2">Uncharacterized protein</fullName>
    </submittedName>
</protein>